<evidence type="ECO:0000313" key="7">
    <source>
        <dbReference type="Proteomes" id="UP000604046"/>
    </source>
</evidence>
<dbReference type="OrthoDB" id="412415at2759"/>
<keyword evidence="4 5" id="KW-0408">Iron</keyword>
<feature type="binding site" evidence="5">
    <location>
        <position position="448"/>
    </location>
    <ligand>
        <name>Fe cation</name>
        <dbReference type="ChEBI" id="CHEBI:24875"/>
        <note>catalytic</note>
    </ligand>
</feature>
<sequence>MSELAINFPESDPGMRLFNFMSVHALHQVRFSLHKWQLSFGGLVVWPQSQMALAPGACAWATHRVQPAPDRFAVAATLRTWRSWKGVTVTVNLAEGRHRKGQAWRQAWTHASLASAMAGGILWHSQTRRQRGRIQSVFRSSCQSQLEALFEESPWRRGLEPAEESKPTRLTFLGRLPEDLVGTVYRNGPGRIRIGESQYGHWFDGDGFVTALTVDGKQQEAAFTSRFVKTNRFEAQQKPEAFFKTERGSGMALMGAWTPSANGDLLSNIFRLPTNPANTNVLWWGDRLLALCEGGTPYALDPGTLETLGQELFRHPSLQQSGVQFFSAHPKQDPESGELFNIGLKIGLEPSLEVYKCSADRLLLERTGIPLADITFVHDFAITREYVVLIIPPWSCSTSGLATSLWKGALGQFFEWKEDAGTRLLVLRRSDLSTVFDKSLKPAVSLYHTVNAYDDDAGAAVWLQIAAHNGPRENVERNFGDMYRSTWSDTTRCSLKLLRLDLASGSISSSELGPQAASTFELPNIHPAFVGRRNKHVWTNAAYPSDAAFLNCVERLDIDGNVVDRACFGPGQFAGEPMILPKPSTSEELAAPLGKSKEGRKDSDTNLQATNSAVNAEARPALSELQNQQDRAVEYYLWDVAETIGKDIPAQAKKYKGKHLLENFKRFLAILDGAHLSAGPVAEVQLPGHVPYSFHGEWVPGAVACNNHAVHVPRPYFVRCKLIRSGAVDVLRLASSEQPST</sequence>
<keyword evidence="3" id="KW-0560">Oxidoreductase</keyword>
<comment type="cofactor">
    <cofactor evidence="5">
        <name>Fe(2+)</name>
        <dbReference type="ChEBI" id="CHEBI:29033"/>
    </cofactor>
    <text evidence="5">Binds 1 Fe(2+) ion per subunit.</text>
</comment>
<dbReference type="PANTHER" id="PTHR10543:SF89">
    <property type="entry name" value="CAROTENOID 9,10(9',10')-CLEAVAGE DIOXYGENASE 1"/>
    <property type="match status" value="1"/>
</dbReference>
<feature type="binding site" evidence="5">
    <location>
        <position position="378"/>
    </location>
    <ligand>
        <name>Fe cation</name>
        <dbReference type="ChEBI" id="CHEBI:24875"/>
        <note>catalytic</note>
    </ligand>
</feature>
<dbReference type="GO" id="GO:0016121">
    <property type="term" value="P:carotene catabolic process"/>
    <property type="evidence" value="ECO:0007669"/>
    <property type="project" value="TreeGrafter"/>
</dbReference>
<evidence type="ECO:0000256" key="5">
    <source>
        <dbReference type="PIRSR" id="PIRSR604294-1"/>
    </source>
</evidence>
<dbReference type="GO" id="GO:0009570">
    <property type="term" value="C:chloroplast stroma"/>
    <property type="evidence" value="ECO:0007669"/>
    <property type="project" value="TreeGrafter"/>
</dbReference>
<name>A0A812TMX6_9DINO</name>
<dbReference type="GO" id="GO:0046872">
    <property type="term" value="F:metal ion binding"/>
    <property type="evidence" value="ECO:0007669"/>
    <property type="project" value="UniProtKB-KW"/>
</dbReference>
<dbReference type="GO" id="GO:0010436">
    <property type="term" value="F:carotenoid dioxygenase activity"/>
    <property type="evidence" value="ECO:0007669"/>
    <property type="project" value="TreeGrafter"/>
</dbReference>
<keyword evidence="7" id="KW-1185">Reference proteome</keyword>
<dbReference type="Pfam" id="PF03055">
    <property type="entry name" value="RPE65"/>
    <property type="match status" value="2"/>
</dbReference>
<evidence type="ECO:0000313" key="6">
    <source>
        <dbReference type="EMBL" id="CAE7530514.1"/>
    </source>
</evidence>
<protein>
    <submittedName>
        <fullName evidence="6">Uncharacterized protein</fullName>
    </submittedName>
</protein>
<evidence type="ECO:0000256" key="1">
    <source>
        <dbReference type="ARBA" id="ARBA00006787"/>
    </source>
</evidence>
<proteinExistence type="inferred from homology"/>
<dbReference type="InterPro" id="IPR004294">
    <property type="entry name" value="Carotenoid_Oase"/>
</dbReference>
<dbReference type="AlphaFoldDB" id="A0A812TMX6"/>
<feature type="binding site" evidence="5">
    <location>
        <position position="329"/>
    </location>
    <ligand>
        <name>Fe cation</name>
        <dbReference type="ChEBI" id="CHEBI:24875"/>
        <note>catalytic</note>
    </ligand>
</feature>
<comment type="caution">
    <text evidence="6">The sequence shown here is derived from an EMBL/GenBank/DDBJ whole genome shotgun (WGS) entry which is preliminary data.</text>
</comment>
<dbReference type="EMBL" id="CAJNDS010002573">
    <property type="protein sequence ID" value="CAE7530514.1"/>
    <property type="molecule type" value="Genomic_DNA"/>
</dbReference>
<dbReference type="Proteomes" id="UP000604046">
    <property type="component" value="Unassembled WGS sequence"/>
</dbReference>
<accession>A0A812TMX6</accession>
<evidence type="ECO:0000256" key="2">
    <source>
        <dbReference type="ARBA" id="ARBA00022723"/>
    </source>
</evidence>
<comment type="similarity">
    <text evidence="1">Belongs to the carotenoid oxygenase family.</text>
</comment>
<gene>
    <name evidence="6" type="ORF">SNAT2548_LOCUS29715</name>
</gene>
<dbReference type="PANTHER" id="PTHR10543">
    <property type="entry name" value="BETA-CAROTENE DIOXYGENASE"/>
    <property type="match status" value="1"/>
</dbReference>
<keyword evidence="2 5" id="KW-0479">Metal-binding</keyword>
<reference evidence="6" key="1">
    <citation type="submission" date="2021-02" db="EMBL/GenBank/DDBJ databases">
        <authorList>
            <person name="Dougan E. K."/>
            <person name="Rhodes N."/>
            <person name="Thang M."/>
            <person name="Chan C."/>
        </authorList>
    </citation>
    <scope>NUCLEOTIDE SEQUENCE</scope>
</reference>
<organism evidence="6 7">
    <name type="scientific">Symbiodinium natans</name>
    <dbReference type="NCBI Taxonomy" id="878477"/>
    <lineage>
        <taxon>Eukaryota</taxon>
        <taxon>Sar</taxon>
        <taxon>Alveolata</taxon>
        <taxon>Dinophyceae</taxon>
        <taxon>Suessiales</taxon>
        <taxon>Symbiodiniaceae</taxon>
        <taxon>Symbiodinium</taxon>
    </lineage>
</organism>
<evidence type="ECO:0000256" key="3">
    <source>
        <dbReference type="ARBA" id="ARBA00023002"/>
    </source>
</evidence>
<evidence type="ECO:0000256" key="4">
    <source>
        <dbReference type="ARBA" id="ARBA00023004"/>
    </source>
</evidence>